<dbReference type="Pfam" id="PF02365">
    <property type="entry name" value="NAM"/>
    <property type="match status" value="1"/>
</dbReference>
<keyword evidence="2" id="KW-0238">DNA-binding</keyword>
<evidence type="ECO:0000259" key="5">
    <source>
        <dbReference type="PROSITE" id="PS51005"/>
    </source>
</evidence>
<feature type="domain" description="NAC" evidence="5">
    <location>
        <begin position="30"/>
        <end position="199"/>
    </location>
</feature>
<sequence>MEVEKKIILCSPDDSTNRLNRKEDDEGLVQLPGFRFHPTDEELVAFYLRKKVEKRPISIELIKQIDIYKYDPWDLPSIAGKGTKTDWMMHEFRLPPDDNNKPTKHLDHSKTIPQEAEVWTLCRIMKRNMSARKSAPDWREVVAKRNNQVLDASSKTCSVESENRQGYISFRAPAKSALNISETNQLLRDHQLISTSTIQAPSDTPAMSYSSSFSSPEVNEYFLKHGDWDELRSLVEFAADIPFFTGL</sequence>
<name>A0AA89B7W1_9ASTE</name>
<gene>
    <name evidence="6" type="ORF">RJ639_036478</name>
</gene>
<dbReference type="EMBL" id="JAVXUP010000244">
    <property type="protein sequence ID" value="KAK3033119.1"/>
    <property type="molecule type" value="Genomic_DNA"/>
</dbReference>
<comment type="caution">
    <text evidence="6">The sequence shown here is derived from an EMBL/GenBank/DDBJ whole genome shotgun (WGS) entry which is preliminary data.</text>
</comment>
<evidence type="ECO:0000313" key="7">
    <source>
        <dbReference type="Proteomes" id="UP001188597"/>
    </source>
</evidence>
<keyword evidence="3" id="KW-0804">Transcription</keyword>
<proteinExistence type="predicted"/>
<dbReference type="Proteomes" id="UP001188597">
    <property type="component" value="Unassembled WGS sequence"/>
</dbReference>
<dbReference type="InterPro" id="IPR003441">
    <property type="entry name" value="NAC-dom"/>
</dbReference>
<protein>
    <recommendedName>
        <fullName evidence="5">NAC domain-containing protein</fullName>
    </recommendedName>
</protein>
<feature type="non-terminal residue" evidence="6">
    <location>
        <position position="1"/>
    </location>
</feature>
<dbReference type="Gene3D" id="2.170.150.80">
    <property type="entry name" value="NAC domain"/>
    <property type="match status" value="2"/>
</dbReference>
<dbReference type="PANTHER" id="PTHR31744">
    <property type="entry name" value="PROTEIN CUP-SHAPED COTYLEDON 2-RELATED"/>
    <property type="match status" value="1"/>
</dbReference>
<dbReference type="InterPro" id="IPR036093">
    <property type="entry name" value="NAC_dom_sf"/>
</dbReference>
<dbReference type="GO" id="GO:0003677">
    <property type="term" value="F:DNA binding"/>
    <property type="evidence" value="ECO:0007669"/>
    <property type="project" value="UniProtKB-KW"/>
</dbReference>
<keyword evidence="1" id="KW-0805">Transcription regulation</keyword>
<dbReference type="PROSITE" id="PS51005">
    <property type="entry name" value="NAC"/>
    <property type="match status" value="1"/>
</dbReference>
<evidence type="ECO:0000313" key="6">
    <source>
        <dbReference type="EMBL" id="KAK3033119.1"/>
    </source>
</evidence>
<dbReference type="PANTHER" id="PTHR31744:SF65">
    <property type="entry name" value="TRANSCRIPTION FACTOR JUNGBRUNNEN 1"/>
    <property type="match status" value="1"/>
</dbReference>
<evidence type="ECO:0000256" key="1">
    <source>
        <dbReference type="ARBA" id="ARBA00023015"/>
    </source>
</evidence>
<accession>A0AA89B7W1</accession>
<evidence type="ECO:0000256" key="2">
    <source>
        <dbReference type="ARBA" id="ARBA00023125"/>
    </source>
</evidence>
<evidence type="ECO:0000256" key="4">
    <source>
        <dbReference type="ARBA" id="ARBA00023242"/>
    </source>
</evidence>
<keyword evidence="7" id="KW-1185">Reference proteome</keyword>
<dbReference type="AlphaFoldDB" id="A0AA89B7W1"/>
<organism evidence="6 7">
    <name type="scientific">Escallonia herrerae</name>
    <dbReference type="NCBI Taxonomy" id="1293975"/>
    <lineage>
        <taxon>Eukaryota</taxon>
        <taxon>Viridiplantae</taxon>
        <taxon>Streptophyta</taxon>
        <taxon>Embryophyta</taxon>
        <taxon>Tracheophyta</taxon>
        <taxon>Spermatophyta</taxon>
        <taxon>Magnoliopsida</taxon>
        <taxon>eudicotyledons</taxon>
        <taxon>Gunneridae</taxon>
        <taxon>Pentapetalae</taxon>
        <taxon>asterids</taxon>
        <taxon>campanulids</taxon>
        <taxon>Escalloniales</taxon>
        <taxon>Escalloniaceae</taxon>
        <taxon>Escallonia</taxon>
    </lineage>
</organism>
<keyword evidence="4" id="KW-0539">Nucleus</keyword>
<dbReference type="GO" id="GO:0006355">
    <property type="term" value="P:regulation of DNA-templated transcription"/>
    <property type="evidence" value="ECO:0007669"/>
    <property type="project" value="InterPro"/>
</dbReference>
<reference evidence="6" key="1">
    <citation type="submission" date="2022-12" db="EMBL/GenBank/DDBJ databases">
        <title>Draft genome assemblies for two species of Escallonia (Escalloniales).</title>
        <authorList>
            <person name="Chanderbali A."/>
            <person name="Dervinis C."/>
            <person name="Anghel I."/>
            <person name="Soltis D."/>
            <person name="Soltis P."/>
            <person name="Zapata F."/>
        </authorList>
    </citation>
    <scope>NUCLEOTIDE SEQUENCE</scope>
    <source>
        <strain evidence="6">UCBG64.0493</strain>
        <tissue evidence="6">Leaf</tissue>
    </source>
</reference>
<evidence type="ECO:0000256" key="3">
    <source>
        <dbReference type="ARBA" id="ARBA00023163"/>
    </source>
</evidence>
<dbReference type="SUPFAM" id="SSF101941">
    <property type="entry name" value="NAC domain"/>
    <property type="match status" value="1"/>
</dbReference>